<dbReference type="InterPro" id="IPR050792">
    <property type="entry name" value="ADP-ribosylglycohydrolase"/>
</dbReference>
<dbReference type="InParanoid" id="A0A6L2PJN2"/>
<evidence type="ECO:0000256" key="8">
    <source>
        <dbReference type="ARBA" id="ARBA00022454"/>
    </source>
</evidence>
<dbReference type="GO" id="GO:0140290">
    <property type="term" value="P:peptidyl-serine ADP-deribosylation"/>
    <property type="evidence" value="ECO:0007669"/>
    <property type="project" value="UniProtKB-ARBA"/>
</dbReference>
<keyword evidence="8" id="KW-0158">Chromosome</keyword>
<dbReference type="InterPro" id="IPR036705">
    <property type="entry name" value="Ribosyl_crysJ1_sf"/>
</dbReference>
<keyword evidence="27" id="KW-1185">Reference proteome</keyword>
<evidence type="ECO:0000256" key="2">
    <source>
        <dbReference type="ARBA" id="ARBA00004286"/>
    </source>
</evidence>
<feature type="binding site" evidence="25">
    <location>
        <position position="61"/>
    </location>
    <ligand>
        <name>Mg(2+)</name>
        <dbReference type="ChEBI" id="CHEBI:18420"/>
        <label>1</label>
    </ligand>
</feature>
<dbReference type="EC" id="3.2.1.143" evidence="7"/>
<evidence type="ECO:0000313" key="27">
    <source>
        <dbReference type="Proteomes" id="UP000502823"/>
    </source>
</evidence>
<feature type="binding site" evidence="25">
    <location>
        <position position="297"/>
    </location>
    <ligand>
        <name>Mg(2+)</name>
        <dbReference type="ChEBI" id="CHEBI:18420"/>
        <label>1</label>
    </ligand>
</feature>
<evidence type="ECO:0000256" key="4">
    <source>
        <dbReference type="ARBA" id="ARBA00004496"/>
    </source>
</evidence>
<dbReference type="PANTHER" id="PTHR16222">
    <property type="entry name" value="ADP-RIBOSYLGLYCOHYDROLASE"/>
    <property type="match status" value="1"/>
</dbReference>
<comment type="similarity">
    <text evidence="5">Belongs to the ADP-ribosylglycohydrolase family.</text>
</comment>
<comment type="subunit">
    <text evidence="6">Monomer.</text>
</comment>
<keyword evidence="11" id="KW-0227">DNA damage</keyword>
<comment type="catalytic activity">
    <reaction evidence="24">
        <text>alpha-NAD(+) + H2O = ADP-D-ribose + nicotinamide + H(+)</text>
        <dbReference type="Rhea" id="RHEA:68792"/>
        <dbReference type="ChEBI" id="CHEBI:15377"/>
        <dbReference type="ChEBI" id="CHEBI:15378"/>
        <dbReference type="ChEBI" id="CHEBI:17154"/>
        <dbReference type="ChEBI" id="CHEBI:57967"/>
        <dbReference type="ChEBI" id="CHEBI:77017"/>
    </reaction>
</comment>
<evidence type="ECO:0000256" key="12">
    <source>
        <dbReference type="ARBA" id="ARBA00022801"/>
    </source>
</evidence>
<keyword evidence="9" id="KW-0963">Cytoplasm</keyword>
<organism evidence="26 27">
    <name type="scientific">Coptotermes formosanus</name>
    <name type="common">Formosan subterranean termite</name>
    <dbReference type="NCBI Taxonomy" id="36987"/>
    <lineage>
        <taxon>Eukaryota</taxon>
        <taxon>Metazoa</taxon>
        <taxon>Ecdysozoa</taxon>
        <taxon>Arthropoda</taxon>
        <taxon>Hexapoda</taxon>
        <taxon>Insecta</taxon>
        <taxon>Pterygota</taxon>
        <taxon>Neoptera</taxon>
        <taxon>Polyneoptera</taxon>
        <taxon>Dictyoptera</taxon>
        <taxon>Blattodea</taxon>
        <taxon>Blattoidea</taxon>
        <taxon>Termitoidae</taxon>
        <taxon>Rhinotermitidae</taxon>
        <taxon>Coptotermes</taxon>
    </lineage>
</organism>
<name>A0A6L2PJN2_COPFO</name>
<evidence type="ECO:0000256" key="1">
    <source>
        <dbReference type="ARBA" id="ARBA00004123"/>
    </source>
</evidence>
<evidence type="ECO:0000256" key="18">
    <source>
        <dbReference type="ARBA" id="ARBA00042398"/>
    </source>
</evidence>
<evidence type="ECO:0000256" key="9">
    <source>
        <dbReference type="ARBA" id="ARBA00022490"/>
    </source>
</evidence>
<keyword evidence="13 25" id="KW-0460">Magnesium</keyword>
<reference evidence="27" key="1">
    <citation type="submission" date="2020-01" db="EMBL/GenBank/DDBJ databases">
        <title>Draft genome sequence of the Termite Coptotermes fromosanus.</title>
        <authorList>
            <person name="Itakura S."/>
            <person name="Yosikawa Y."/>
            <person name="Umezawa K."/>
        </authorList>
    </citation>
    <scope>NUCLEOTIDE SEQUENCE [LARGE SCALE GENOMIC DNA]</scope>
</reference>
<gene>
    <name evidence="26" type="ORF">Cfor_03651</name>
</gene>
<dbReference type="SUPFAM" id="SSF101478">
    <property type="entry name" value="ADP-ribosylglycohydrolase"/>
    <property type="match status" value="1"/>
</dbReference>
<dbReference type="GO" id="GO:0046872">
    <property type="term" value="F:metal ion binding"/>
    <property type="evidence" value="ECO:0007669"/>
    <property type="project" value="UniProtKB-KW"/>
</dbReference>
<evidence type="ECO:0000256" key="22">
    <source>
        <dbReference type="ARBA" id="ARBA00043187"/>
    </source>
</evidence>
<dbReference type="GO" id="GO:0006281">
    <property type="term" value="P:DNA repair"/>
    <property type="evidence" value="ECO:0007669"/>
    <property type="project" value="UniProtKB-KW"/>
</dbReference>
<comment type="subcellular location">
    <subcellularLocation>
        <location evidence="2">Chromosome</location>
    </subcellularLocation>
    <subcellularLocation>
        <location evidence="4">Cytoplasm</location>
    </subcellularLocation>
    <subcellularLocation>
        <location evidence="3">Mitochondrion matrix</location>
    </subcellularLocation>
    <subcellularLocation>
        <location evidence="1">Nucleus</location>
    </subcellularLocation>
</comment>
<dbReference type="Gene3D" id="1.10.4080.10">
    <property type="entry name" value="ADP-ribosylation/Crystallin J1"/>
    <property type="match status" value="1"/>
</dbReference>
<evidence type="ECO:0000256" key="20">
    <source>
        <dbReference type="ARBA" id="ARBA00042722"/>
    </source>
</evidence>
<dbReference type="OrthoDB" id="410104at2759"/>
<keyword evidence="15" id="KW-0234">DNA repair</keyword>
<keyword evidence="10 25" id="KW-0479">Metal-binding</keyword>
<dbReference type="GO" id="GO:0005759">
    <property type="term" value="C:mitochondrial matrix"/>
    <property type="evidence" value="ECO:0007669"/>
    <property type="project" value="UniProtKB-SubCell"/>
</dbReference>
<evidence type="ECO:0000256" key="16">
    <source>
        <dbReference type="ARBA" id="ARBA00023242"/>
    </source>
</evidence>
<evidence type="ECO:0000256" key="3">
    <source>
        <dbReference type="ARBA" id="ARBA00004305"/>
    </source>
</evidence>
<evidence type="ECO:0000256" key="19">
    <source>
        <dbReference type="ARBA" id="ARBA00042471"/>
    </source>
</evidence>
<evidence type="ECO:0000313" key="26">
    <source>
        <dbReference type="EMBL" id="GFG32749.1"/>
    </source>
</evidence>
<evidence type="ECO:0000256" key="10">
    <source>
        <dbReference type="ARBA" id="ARBA00022723"/>
    </source>
</evidence>
<keyword evidence="14" id="KW-0496">Mitochondrion</keyword>
<dbReference type="GO" id="GO:0005694">
    <property type="term" value="C:chromosome"/>
    <property type="evidence" value="ECO:0007669"/>
    <property type="project" value="UniProtKB-SubCell"/>
</dbReference>
<keyword evidence="12" id="KW-0378">Hydrolase</keyword>
<feature type="binding site" evidence="25">
    <location>
        <position position="63"/>
    </location>
    <ligand>
        <name>Mg(2+)</name>
        <dbReference type="ChEBI" id="CHEBI:18420"/>
        <label>1</label>
    </ligand>
</feature>
<evidence type="ECO:0000256" key="23">
    <source>
        <dbReference type="ARBA" id="ARBA00043193"/>
    </source>
</evidence>
<dbReference type="AlphaFoldDB" id="A0A6L2PJN2"/>
<evidence type="ECO:0000256" key="7">
    <source>
        <dbReference type="ARBA" id="ARBA00012255"/>
    </source>
</evidence>
<evidence type="ECO:0000256" key="24">
    <source>
        <dbReference type="ARBA" id="ARBA00049015"/>
    </source>
</evidence>
<evidence type="ECO:0000256" key="13">
    <source>
        <dbReference type="ARBA" id="ARBA00022842"/>
    </source>
</evidence>
<dbReference type="EMBL" id="BLKM01000388">
    <property type="protein sequence ID" value="GFG32749.1"/>
    <property type="molecule type" value="Genomic_DNA"/>
</dbReference>
<keyword evidence="16" id="KW-0539">Nucleus</keyword>
<protein>
    <recommendedName>
        <fullName evidence="17">ADP-ribosylhydrolase ARH3</fullName>
        <ecNumber evidence="7">3.2.1.143</ecNumber>
    </recommendedName>
    <alternativeName>
        <fullName evidence="18">ADP-ribose glycohydrolase ARH3</fullName>
    </alternativeName>
    <alternativeName>
        <fullName evidence="19">ADP-ribosylhydrolase 3</fullName>
    </alternativeName>
    <alternativeName>
        <fullName evidence="22">O-acetyl-ADP-ribose deacetylase ARH3</fullName>
    </alternativeName>
    <alternativeName>
        <fullName evidence="23">Poly(ADP-ribose) glycohydrolase ARH3</fullName>
    </alternativeName>
    <alternativeName>
        <fullName evidence="21">[Protein ADP-ribosylarginine] hydrolase-like protein 2</fullName>
    </alternativeName>
    <alternativeName>
        <fullName evidence="20">[Protein ADP-ribosylserine] hydrolase</fullName>
    </alternativeName>
</protein>
<evidence type="ECO:0000256" key="17">
    <source>
        <dbReference type="ARBA" id="ARBA00041057"/>
    </source>
</evidence>
<evidence type="ECO:0000256" key="14">
    <source>
        <dbReference type="ARBA" id="ARBA00023128"/>
    </source>
</evidence>
<accession>A0A6L2PJN2</accession>
<evidence type="ECO:0000256" key="25">
    <source>
        <dbReference type="PIRSR" id="PIRSR605502-1"/>
    </source>
</evidence>
<evidence type="ECO:0000256" key="15">
    <source>
        <dbReference type="ARBA" id="ARBA00023204"/>
    </source>
</evidence>
<evidence type="ECO:0000256" key="21">
    <source>
        <dbReference type="ARBA" id="ARBA00042850"/>
    </source>
</evidence>
<feature type="binding site" evidence="25">
    <location>
        <position position="62"/>
    </location>
    <ligand>
        <name>Mg(2+)</name>
        <dbReference type="ChEBI" id="CHEBI:18420"/>
        <label>1</label>
    </ligand>
</feature>
<dbReference type="Proteomes" id="UP000502823">
    <property type="component" value="Unassembled WGS sequence"/>
</dbReference>
<dbReference type="Pfam" id="PF03747">
    <property type="entry name" value="ADP_ribosyl_GH"/>
    <property type="match status" value="1"/>
</dbReference>
<comment type="cofactor">
    <cofactor evidence="25">
        <name>Mg(2+)</name>
        <dbReference type="ChEBI" id="CHEBI:18420"/>
    </cofactor>
    <text evidence="25">Binds 2 magnesium ions per subunit.</text>
</comment>
<evidence type="ECO:0000256" key="6">
    <source>
        <dbReference type="ARBA" id="ARBA00011245"/>
    </source>
</evidence>
<dbReference type="InterPro" id="IPR005502">
    <property type="entry name" value="Ribosyl_crysJ1"/>
</dbReference>
<feature type="binding site" evidence="25">
    <location>
        <position position="294"/>
    </location>
    <ligand>
        <name>Mg(2+)</name>
        <dbReference type="ChEBI" id="CHEBI:18420"/>
        <label>1</label>
    </ligand>
</feature>
<comment type="caution">
    <text evidence="26">The sequence shown here is derived from an EMBL/GenBank/DDBJ whole genome shotgun (WGS) entry which is preliminary data.</text>
</comment>
<evidence type="ECO:0000256" key="11">
    <source>
        <dbReference type="ARBA" id="ARBA00022763"/>
    </source>
</evidence>
<feature type="binding site" evidence="25">
    <location>
        <position position="296"/>
    </location>
    <ligand>
        <name>Mg(2+)</name>
        <dbReference type="ChEBI" id="CHEBI:18420"/>
        <label>1</label>
    </ligand>
</feature>
<dbReference type="PANTHER" id="PTHR16222:SF24">
    <property type="entry name" value="ADP-RIBOSYLHYDROLASE ARH3"/>
    <property type="match status" value="1"/>
</dbReference>
<dbReference type="GO" id="GO:0005634">
    <property type="term" value="C:nucleus"/>
    <property type="evidence" value="ECO:0007669"/>
    <property type="project" value="UniProtKB-SubCell"/>
</dbReference>
<dbReference type="GO" id="GO:0004649">
    <property type="term" value="F:poly(ADP-ribose) glycohydrolase activity"/>
    <property type="evidence" value="ECO:0007669"/>
    <property type="project" value="UniProtKB-EC"/>
</dbReference>
<dbReference type="FunFam" id="1.10.4080.10:FF:000001">
    <property type="entry name" value="ADP-ribose glycohydrolase ARH3"/>
    <property type="match status" value="1"/>
</dbReference>
<proteinExistence type="inferred from homology"/>
<sequence length="343" mass="38362">MALIDSILLASKFRGCLVGGLLGDCLGAPYEGDYRIPKTVLQKYFDTLEGPYFKSPVKQYTDDSAMTKCIAESLIAQERFDSLDIAKRFVKEYFGDPRRGYGEQVVEIFHKLRVQKFGDPFGPAKEQFGGAGSYANGGAMRVAPLALFCHSDYNELINLVEQSAKLTHTHQEGYDGTILQAIAVYQSLHLDPKEKLDTQNFSSQLIEKMSEIEEEDDNPYPYQTQLEKMQILLDKKEDADDEEVQRIMGNTVAALYSVPTAIFCFLRACAPIPEIETENPFRRTIQYAISLGGDTDTIANMAGAIAGAYYGYSVISENLQKHCEATEQFIEYADKLHKITASK</sequence>
<evidence type="ECO:0000256" key="5">
    <source>
        <dbReference type="ARBA" id="ARBA00010702"/>
    </source>
</evidence>